<dbReference type="Proteomes" id="UP000822688">
    <property type="component" value="Chromosome 3"/>
</dbReference>
<accession>A0A8T0IJP6</accession>
<proteinExistence type="inferred from homology"/>
<comment type="cofactor">
    <cofactor evidence="6 8">
        <name>Mg(2+)</name>
        <dbReference type="ChEBI" id="CHEBI:18420"/>
    </cofactor>
    <cofactor evidence="6 8">
        <name>Mn(2+)</name>
        <dbReference type="ChEBI" id="CHEBI:29035"/>
    </cofactor>
    <text evidence="6 8">Probably binds two magnesium or manganese ions per subunit.</text>
</comment>
<keyword evidence="4 6" id="KW-0460">Magnesium</keyword>
<dbReference type="OrthoDB" id="498125at2759"/>
<evidence type="ECO:0000256" key="2">
    <source>
        <dbReference type="ARBA" id="ARBA00022723"/>
    </source>
</evidence>
<dbReference type="InterPro" id="IPR036691">
    <property type="entry name" value="Endo/exonu/phosph_ase_sf"/>
</dbReference>
<feature type="binding site" evidence="6">
    <location>
        <position position="222"/>
    </location>
    <ligand>
        <name>Mg(2+)</name>
        <dbReference type="ChEBI" id="CHEBI:18420"/>
        <label>1</label>
    </ligand>
</feature>
<evidence type="ECO:0000259" key="9">
    <source>
        <dbReference type="Pfam" id="PF03372"/>
    </source>
</evidence>
<evidence type="ECO:0000313" key="11">
    <source>
        <dbReference type="Proteomes" id="UP000822688"/>
    </source>
</evidence>
<feature type="active site" evidence="5">
    <location>
        <position position="182"/>
    </location>
</feature>
<feature type="domain" description="Endonuclease/exonuclease/phosphatase" evidence="9">
    <location>
        <begin position="43"/>
        <end position="343"/>
    </location>
</feature>
<comment type="similarity">
    <text evidence="1 8">Belongs to the DNA repair enzymes AP/ExoA family.</text>
</comment>
<keyword evidence="6" id="KW-0464">Manganese</keyword>
<evidence type="ECO:0000256" key="6">
    <source>
        <dbReference type="PIRSR" id="PIRSR604808-2"/>
    </source>
</evidence>
<keyword evidence="11" id="KW-1185">Reference proteome</keyword>
<dbReference type="PANTHER" id="PTHR22748">
    <property type="entry name" value="AP ENDONUCLEASE"/>
    <property type="match status" value="1"/>
</dbReference>
<dbReference type="GO" id="GO:0003906">
    <property type="term" value="F:DNA-(apurinic or apyrimidinic site) endonuclease activity"/>
    <property type="evidence" value="ECO:0007669"/>
    <property type="project" value="TreeGrafter"/>
</dbReference>
<evidence type="ECO:0000313" key="10">
    <source>
        <dbReference type="EMBL" id="KAG0583512.1"/>
    </source>
</evidence>
<feature type="site" description="Transition state stabilizer" evidence="7">
    <location>
        <position position="224"/>
    </location>
</feature>
<dbReference type="EMBL" id="CM026423">
    <property type="protein sequence ID" value="KAG0583512.1"/>
    <property type="molecule type" value="Genomic_DNA"/>
</dbReference>
<feature type="binding site" evidence="6">
    <location>
        <position position="224"/>
    </location>
    <ligand>
        <name>Mg(2+)</name>
        <dbReference type="ChEBI" id="CHEBI:18420"/>
        <label>1</label>
    </ligand>
</feature>
<dbReference type="InterPro" id="IPR004808">
    <property type="entry name" value="AP_endonuc_1"/>
</dbReference>
<dbReference type="GO" id="GO:0005634">
    <property type="term" value="C:nucleus"/>
    <property type="evidence" value="ECO:0007669"/>
    <property type="project" value="TreeGrafter"/>
</dbReference>
<protein>
    <recommendedName>
        <fullName evidence="8">DNA-(apurinic or apyrimidinic site) endonuclease</fullName>
        <ecNumber evidence="8">3.1.-.-</ecNumber>
    </recommendedName>
</protein>
<dbReference type="GO" id="GO:0008081">
    <property type="term" value="F:phosphoric diester hydrolase activity"/>
    <property type="evidence" value="ECO:0007669"/>
    <property type="project" value="TreeGrafter"/>
</dbReference>
<keyword evidence="2 6" id="KW-0479">Metal-binding</keyword>
<feature type="active site" description="Proton acceptor" evidence="5">
    <location>
        <position position="343"/>
    </location>
</feature>
<gene>
    <name evidence="10" type="ORF">KC19_3G142700</name>
</gene>
<keyword evidence="8" id="KW-0234">DNA repair</keyword>
<reference evidence="10" key="1">
    <citation type="submission" date="2020-06" db="EMBL/GenBank/DDBJ databases">
        <title>WGS assembly of Ceratodon purpureus strain R40.</title>
        <authorList>
            <person name="Carey S.B."/>
            <person name="Jenkins J."/>
            <person name="Shu S."/>
            <person name="Lovell J.T."/>
            <person name="Sreedasyam A."/>
            <person name="Maumus F."/>
            <person name="Tiley G.P."/>
            <person name="Fernandez-Pozo N."/>
            <person name="Barry K."/>
            <person name="Chen C."/>
            <person name="Wang M."/>
            <person name="Lipzen A."/>
            <person name="Daum C."/>
            <person name="Saski C.A."/>
            <person name="Payton A.C."/>
            <person name="Mcbreen J.C."/>
            <person name="Conrad R.E."/>
            <person name="Kollar L.M."/>
            <person name="Olsson S."/>
            <person name="Huttunen S."/>
            <person name="Landis J.B."/>
            <person name="Wickett N.J."/>
            <person name="Johnson M.G."/>
            <person name="Rensing S.A."/>
            <person name="Grimwood J."/>
            <person name="Schmutz J."/>
            <person name="Mcdaniel S.F."/>
        </authorList>
    </citation>
    <scope>NUCLEOTIDE SEQUENCE</scope>
    <source>
        <strain evidence="10">R40</strain>
    </source>
</reference>
<dbReference type="Gene3D" id="3.60.10.10">
    <property type="entry name" value="Endonuclease/exonuclease/phosphatase"/>
    <property type="match status" value="1"/>
</dbReference>
<feature type="active site" description="Proton donor/acceptor" evidence="5">
    <location>
        <position position="222"/>
    </location>
</feature>
<feature type="site" description="Interaction with DNA substrate" evidence="7">
    <location>
        <position position="343"/>
    </location>
</feature>
<evidence type="ECO:0000256" key="4">
    <source>
        <dbReference type="ARBA" id="ARBA00022842"/>
    </source>
</evidence>
<evidence type="ECO:0000256" key="5">
    <source>
        <dbReference type="PIRSR" id="PIRSR604808-1"/>
    </source>
</evidence>
<dbReference type="CDD" id="cd09087">
    <property type="entry name" value="Ape1-like_AP-endo"/>
    <property type="match status" value="1"/>
</dbReference>
<dbReference type="PROSITE" id="PS51435">
    <property type="entry name" value="AP_NUCLEASE_F1_4"/>
    <property type="match status" value="1"/>
</dbReference>
<feature type="binding site" evidence="6">
    <location>
        <position position="342"/>
    </location>
    <ligand>
        <name>Mg(2+)</name>
        <dbReference type="ChEBI" id="CHEBI:18420"/>
        <label>1</label>
    </ligand>
</feature>
<dbReference type="SUPFAM" id="SSF56219">
    <property type="entry name" value="DNase I-like"/>
    <property type="match status" value="1"/>
</dbReference>
<keyword evidence="8" id="KW-0227">DNA damage</keyword>
<evidence type="ECO:0000256" key="8">
    <source>
        <dbReference type="RuleBase" id="RU362131"/>
    </source>
</evidence>
<name>A0A8T0IJP6_CERPU</name>
<sequence>MKRFFKSIGREGSFKRLATSRGEDDTPVCAAEDTVKREPTKFLSWNTNSFLLRLKTNREEVFSLLRRLDPDVIAIQEVRIPSAGRKGEPKNRCELKDDTNPSREDKQIMMRALSVSPLSDYGVWWSLGDSKYGGTALLVKHSCSPVSISYSLDQSDGSKLKHEPDGRVILAEFHSFRLLNTYVPNNGWKDEDNGFPRRRAWDARMLEFVKRPHKKPLIWCGDLNVSHEDIDVSHPDFFANAKLQGYTPPNTEDIGQPGFTLGERQRFADCLSEGDLVDTYRSLHKEQEFDTGFTWSGNPVGKYRGKRMRIDYFLISRKLVNRLISSDIHGQGIEQEGFCGSDHCPITMEIQAASKEVVRLECIQSRQVDSLDT</sequence>
<dbReference type="Pfam" id="PF03372">
    <property type="entry name" value="Exo_endo_phos"/>
    <property type="match status" value="1"/>
</dbReference>
<keyword evidence="3" id="KW-0378">Hydrolase</keyword>
<comment type="caution">
    <text evidence="10">The sequence shown here is derived from an EMBL/GenBank/DDBJ whole genome shotgun (WGS) entry which is preliminary data.</text>
</comment>
<evidence type="ECO:0000256" key="1">
    <source>
        <dbReference type="ARBA" id="ARBA00007092"/>
    </source>
</evidence>
<dbReference type="AlphaFoldDB" id="A0A8T0IJP6"/>
<dbReference type="EC" id="3.1.-.-" evidence="8"/>
<evidence type="ECO:0000256" key="7">
    <source>
        <dbReference type="PIRSR" id="PIRSR604808-3"/>
    </source>
</evidence>
<dbReference type="InterPro" id="IPR005135">
    <property type="entry name" value="Endo/exonuclease/phosphatase"/>
</dbReference>
<evidence type="ECO:0000256" key="3">
    <source>
        <dbReference type="ARBA" id="ARBA00022801"/>
    </source>
</evidence>
<organism evidence="10 11">
    <name type="scientific">Ceratodon purpureus</name>
    <name type="common">Fire moss</name>
    <name type="synonym">Dicranum purpureum</name>
    <dbReference type="NCBI Taxonomy" id="3225"/>
    <lineage>
        <taxon>Eukaryota</taxon>
        <taxon>Viridiplantae</taxon>
        <taxon>Streptophyta</taxon>
        <taxon>Embryophyta</taxon>
        <taxon>Bryophyta</taxon>
        <taxon>Bryophytina</taxon>
        <taxon>Bryopsida</taxon>
        <taxon>Dicranidae</taxon>
        <taxon>Pseudoditrichales</taxon>
        <taxon>Ditrichaceae</taxon>
        <taxon>Ceratodon</taxon>
    </lineage>
</organism>
<feature type="binding site" evidence="6">
    <location>
        <position position="46"/>
    </location>
    <ligand>
        <name>Mg(2+)</name>
        <dbReference type="ChEBI" id="CHEBI:18420"/>
        <label>1</label>
    </ligand>
</feature>
<dbReference type="GO" id="GO:0046872">
    <property type="term" value="F:metal ion binding"/>
    <property type="evidence" value="ECO:0007669"/>
    <property type="project" value="UniProtKB-KW"/>
</dbReference>
<dbReference type="NCBIfam" id="TIGR00633">
    <property type="entry name" value="xth"/>
    <property type="match status" value="1"/>
</dbReference>
<feature type="site" description="Important for catalytic activity" evidence="7">
    <location>
        <position position="311"/>
    </location>
</feature>
<dbReference type="PANTHER" id="PTHR22748:SF10">
    <property type="entry name" value="DNA-(APURINIC OR APYRIMIDINIC SITE) ENDONUCLEASE"/>
    <property type="match status" value="1"/>
</dbReference>
<dbReference type="GO" id="GO:0006284">
    <property type="term" value="P:base-excision repair"/>
    <property type="evidence" value="ECO:0007669"/>
    <property type="project" value="TreeGrafter"/>
</dbReference>
<feature type="binding site" evidence="6">
    <location>
        <position position="77"/>
    </location>
    <ligand>
        <name>Mg(2+)</name>
        <dbReference type="ChEBI" id="CHEBI:18420"/>
        <label>1</label>
    </ligand>
</feature>
<feature type="binding site" evidence="6">
    <location>
        <position position="343"/>
    </location>
    <ligand>
        <name>Mg(2+)</name>
        <dbReference type="ChEBI" id="CHEBI:18420"/>
        <label>1</label>
    </ligand>
</feature>
<dbReference type="GO" id="GO:0008311">
    <property type="term" value="F:double-stranded DNA 3'-5' DNA exonuclease activity"/>
    <property type="evidence" value="ECO:0007669"/>
    <property type="project" value="TreeGrafter"/>
</dbReference>